<organism evidence="7 8">
    <name type="scientific">Pseudonocardia benzenivorans</name>
    <dbReference type="NCBI Taxonomy" id="228005"/>
    <lineage>
        <taxon>Bacteria</taxon>
        <taxon>Bacillati</taxon>
        <taxon>Actinomycetota</taxon>
        <taxon>Actinomycetes</taxon>
        <taxon>Pseudonocardiales</taxon>
        <taxon>Pseudonocardiaceae</taxon>
        <taxon>Pseudonocardia</taxon>
    </lineage>
</organism>
<proteinExistence type="inferred from homology"/>
<comment type="similarity">
    <text evidence="5">Belongs to the metallo-dependent hydrolases superfamily. Adenosine and AMP deaminases family. Adenine deaminase type 2 subfamily.</text>
</comment>
<dbReference type="InterPro" id="IPR032466">
    <property type="entry name" value="Metal_Hydrolase"/>
</dbReference>
<evidence type="ECO:0000256" key="5">
    <source>
        <dbReference type="HAMAP-Rule" id="MF_01962"/>
    </source>
</evidence>
<dbReference type="InterPro" id="IPR006330">
    <property type="entry name" value="Ado/ade_deaminase"/>
</dbReference>
<dbReference type="SUPFAM" id="SSF51556">
    <property type="entry name" value="Metallo-dependent hydrolases"/>
    <property type="match status" value="1"/>
</dbReference>
<reference evidence="8" key="1">
    <citation type="journal article" date="2019" name="Int. J. Syst. Evol. Microbiol.">
        <title>The Global Catalogue of Microorganisms (GCM) 10K type strain sequencing project: providing services to taxonomists for standard genome sequencing and annotation.</title>
        <authorList>
            <consortium name="The Broad Institute Genomics Platform"/>
            <consortium name="The Broad Institute Genome Sequencing Center for Infectious Disease"/>
            <person name="Wu L."/>
            <person name="Ma J."/>
        </authorList>
    </citation>
    <scope>NUCLEOTIDE SEQUENCE [LARGE SCALE GENOMIC DNA]</scope>
    <source>
        <strain evidence="8">CCUG 49018</strain>
    </source>
</reference>
<dbReference type="Pfam" id="PF00962">
    <property type="entry name" value="A_deaminase"/>
    <property type="match status" value="1"/>
</dbReference>
<feature type="domain" description="Adenosine deaminase" evidence="6">
    <location>
        <begin position="9"/>
        <end position="327"/>
    </location>
</feature>
<dbReference type="NCBIfam" id="TIGR01430">
    <property type="entry name" value="aden_deam"/>
    <property type="match status" value="1"/>
</dbReference>
<keyword evidence="1 5" id="KW-0479">Metal-binding</keyword>
<comment type="function">
    <text evidence="5">Catalyzes the hydrolytic deamination of adenine to hypoxanthine. Plays an important role in the purine salvage pathway and in nitrogen catabolism.</text>
</comment>
<dbReference type="InterPro" id="IPR001365">
    <property type="entry name" value="A_deaminase_dom"/>
</dbReference>
<dbReference type="PANTHER" id="PTHR43114:SF6">
    <property type="entry name" value="ADENINE DEAMINASE"/>
    <property type="match status" value="1"/>
</dbReference>
<dbReference type="GO" id="GO:0016787">
    <property type="term" value="F:hydrolase activity"/>
    <property type="evidence" value="ECO:0007669"/>
    <property type="project" value="UniProtKB-KW"/>
</dbReference>
<dbReference type="EMBL" id="JBHTMB010000140">
    <property type="protein sequence ID" value="MFD1234715.1"/>
    <property type="molecule type" value="Genomic_DNA"/>
</dbReference>
<evidence type="ECO:0000256" key="2">
    <source>
        <dbReference type="ARBA" id="ARBA00022801"/>
    </source>
</evidence>
<dbReference type="Proteomes" id="UP001597182">
    <property type="component" value="Unassembled WGS sequence"/>
</dbReference>
<dbReference type="NCBIfam" id="NF006850">
    <property type="entry name" value="PRK09358.1-6"/>
    <property type="match status" value="1"/>
</dbReference>
<feature type="binding site" evidence="5">
    <location>
        <position position="14"/>
    </location>
    <ligand>
        <name>Zn(2+)</name>
        <dbReference type="ChEBI" id="CHEBI:29105"/>
        <note>catalytic</note>
    </ligand>
</feature>
<dbReference type="HAMAP" id="MF_01962">
    <property type="entry name" value="Adenine_deaminase"/>
    <property type="match status" value="1"/>
</dbReference>
<keyword evidence="2 5" id="KW-0378">Hydrolase</keyword>
<comment type="cofactor">
    <cofactor evidence="5">
        <name>Zn(2+)</name>
        <dbReference type="ChEBI" id="CHEBI:29105"/>
    </cofactor>
    <text evidence="5">Binds 1 zinc ion per subunit.</text>
</comment>
<dbReference type="PANTHER" id="PTHR43114">
    <property type="entry name" value="ADENINE DEAMINASE"/>
    <property type="match status" value="1"/>
</dbReference>
<evidence type="ECO:0000256" key="1">
    <source>
        <dbReference type="ARBA" id="ARBA00022723"/>
    </source>
</evidence>
<evidence type="ECO:0000313" key="8">
    <source>
        <dbReference type="Proteomes" id="UP001597182"/>
    </source>
</evidence>
<keyword evidence="8" id="KW-1185">Reference proteome</keyword>
<evidence type="ECO:0000256" key="4">
    <source>
        <dbReference type="ARBA" id="ARBA00023080"/>
    </source>
</evidence>
<feature type="site" description="Important for catalytic activity" evidence="5">
    <location>
        <position position="218"/>
    </location>
</feature>
<comment type="caution">
    <text evidence="7">The sequence shown here is derived from an EMBL/GenBank/DDBJ whole genome shotgun (WGS) entry which is preliminary data.</text>
</comment>
<dbReference type="RefSeq" id="WP_346091342.1">
    <property type="nucleotide sequence ID" value="NZ_BAABKS010000022.1"/>
</dbReference>
<sequence>MREFVMGLPKAELHVHVEGTIEPATAFALAARNGVRLPWATPDELAAAHDFADLQSFLDVYYAVMAVLCTPADFADVADAYLARAAAQGVRHVEMFFDPQAHVARGLPIETVIDGLYAATSTARERHGLTAGLILCMMRDRPVDDAAATLAAALPHVDKLVGVGLDSAEVGYPPGLFAQVFADARAAGLHVVAHAGEEGPAAYVWEAIRTLHVERVDHGLRSLEDPALVAHLVGTGLPLTVCPFSTVRLRGCDTLADHPVARMLRVGLNVSVHSDDPAYFGGYVGENLDAVRETLGLTVAELQTLAANSFRSSFLPADAVQAHLRGLDEYVSARAQYSEG</sequence>
<keyword evidence="4 5" id="KW-0546">Nucleotide metabolism</keyword>
<feature type="binding site" evidence="5">
    <location>
        <position position="194"/>
    </location>
    <ligand>
        <name>Zn(2+)</name>
        <dbReference type="ChEBI" id="CHEBI:29105"/>
        <note>catalytic</note>
    </ligand>
</feature>
<dbReference type="Gene3D" id="3.20.20.140">
    <property type="entry name" value="Metal-dependent hydrolases"/>
    <property type="match status" value="1"/>
</dbReference>
<dbReference type="EC" id="3.5.4.2" evidence="5"/>
<accession>A0ABW3VIY3</accession>
<name>A0ABW3VIY3_9PSEU</name>
<keyword evidence="3 5" id="KW-0862">Zinc</keyword>
<feature type="active site" description="Proton donor" evidence="5">
    <location>
        <position position="197"/>
    </location>
</feature>
<protein>
    <recommendedName>
        <fullName evidence="5">Adenine deaminase</fullName>
        <shortName evidence="5">ADE</shortName>
        <ecNumber evidence="5">3.5.4.2</ecNumber>
    </recommendedName>
    <alternativeName>
        <fullName evidence="5">Adenine aminohydrolase</fullName>
        <shortName evidence="5">AAH</shortName>
    </alternativeName>
</protein>
<evidence type="ECO:0000259" key="6">
    <source>
        <dbReference type="Pfam" id="PF00962"/>
    </source>
</evidence>
<feature type="binding site" evidence="5">
    <location>
        <position position="275"/>
    </location>
    <ligand>
        <name>Zn(2+)</name>
        <dbReference type="ChEBI" id="CHEBI:29105"/>
        <note>catalytic</note>
    </ligand>
</feature>
<gene>
    <name evidence="7" type="ORF">ACFQ34_15600</name>
</gene>
<evidence type="ECO:0000256" key="3">
    <source>
        <dbReference type="ARBA" id="ARBA00022833"/>
    </source>
</evidence>
<evidence type="ECO:0000313" key="7">
    <source>
        <dbReference type="EMBL" id="MFD1234715.1"/>
    </source>
</evidence>
<comment type="catalytic activity">
    <reaction evidence="5">
        <text>adenine + H2O + H(+) = hypoxanthine + NH4(+)</text>
        <dbReference type="Rhea" id="RHEA:23688"/>
        <dbReference type="ChEBI" id="CHEBI:15377"/>
        <dbReference type="ChEBI" id="CHEBI:15378"/>
        <dbReference type="ChEBI" id="CHEBI:16708"/>
        <dbReference type="ChEBI" id="CHEBI:17368"/>
        <dbReference type="ChEBI" id="CHEBI:28938"/>
        <dbReference type="EC" id="3.5.4.2"/>
    </reaction>
</comment>
<feature type="binding site" evidence="5">
    <location>
        <position position="276"/>
    </location>
    <ligand>
        <name>substrate</name>
    </ligand>
</feature>
<feature type="binding site" evidence="5">
    <location>
        <position position="16"/>
    </location>
    <ligand>
        <name>Zn(2+)</name>
        <dbReference type="ChEBI" id="CHEBI:29105"/>
        <note>catalytic</note>
    </ligand>
</feature>
<dbReference type="InterPro" id="IPR028892">
    <property type="entry name" value="ADE"/>
</dbReference>